<organism evidence="2 3">
    <name type="scientific">Petrolisthes manimaculis</name>
    <dbReference type="NCBI Taxonomy" id="1843537"/>
    <lineage>
        <taxon>Eukaryota</taxon>
        <taxon>Metazoa</taxon>
        <taxon>Ecdysozoa</taxon>
        <taxon>Arthropoda</taxon>
        <taxon>Crustacea</taxon>
        <taxon>Multicrustacea</taxon>
        <taxon>Malacostraca</taxon>
        <taxon>Eumalacostraca</taxon>
        <taxon>Eucarida</taxon>
        <taxon>Decapoda</taxon>
        <taxon>Pleocyemata</taxon>
        <taxon>Anomura</taxon>
        <taxon>Galatheoidea</taxon>
        <taxon>Porcellanidae</taxon>
        <taxon>Petrolisthes</taxon>
    </lineage>
</organism>
<dbReference type="AlphaFoldDB" id="A0AAE1U1N0"/>
<proteinExistence type="predicted"/>
<comment type="caution">
    <text evidence="2">The sequence shown here is derived from an EMBL/GenBank/DDBJ whole genome shotgun (WGS) entry which is preliminary data.</text>
</comment>
<feature type="chain" id="PRO_5042025219" evidence="1">
    <location>
        <begin position="22"/>
        <end position="247"/>
    </location>
</feature>
<keyword evidence="3" id="KW-1185">Reference proteome</keyword>
<accession>A0AAE1U1N0</accession>
<dbReference type="Proteomes" id="UP001292094">
    <property type="component" value="Unassembled WGS sequence"/>
</dbReference>
<evidence type="ECO:0000256" key="1">
    <source>
        <dbReference type="SAM" id="SignalP"/>
    </source>
</evidence>
<evidence type="ECO:0000313" key="2">
    <source>
        <dbReference type="EMBL" id="KAK4306212.1"/>
    </source>
</evidence>
<feature type="signal peptide" evidence="1">
    <location>
        <begin position="1"/>
        <end position="21"/>
    </location>
</feature>
<keyword evidence="1" id="KW-0732">Signal</keyword>
<name>A0AAE1U1N0_9EUCA</name>
<evidence type="ECO:0000313" key="3">
    <source>
        <dbReference type="Proteomes" id="UP001292094"/>
    </source>
</evidence>
<dbReference type="EMBL" id="JAWZYT010002162">
    <property type="protein sequence ID" value="KAK4306212.1"/>
    <property type="molecule type" value="Genomic_DNA"/>
</dbReference>
<protein>
    <submittedName>
        <fullName evidence="2">Uncharacterized protein</fullName>
    </submittedName>
</protein>
<reference evidence="2" key="1">
    <citation type="submission" date="2023-11" db="EMBL/GenBank/DDBJ databases">
        <title>Genome assemblies of two species of porcelain crab, Petrolisthes cinctipes and Petrolisthes manimaculis (Anomura: Porcellanidae).</title>
        <authorList>
            <person name="Angst P."/>
        </authorList>
    </citation>
    <scope>NUCLEOTIDE SEQUENCE</scope>
    <source>
        <strain evidence="2">PB745_02</strain>
        <tissue evidence="2">Gill</tissue>
    </source>
</reference>
<sequence>MDYWLFVLLVMDLVHPKFTSATGGQVVQEHVVELVAQVMEQYFTGCRLVLLTNDVQSSLVTNIIRELSEGVIVIEGSLYQQDIPERIWEGNNNCRALILHLNNNKNASSTALRVCSLGGASLLSQLVTLAFQLCYMVQRSTYFIRKFHYATCTQPLQHANTDVPATPQQRFNQQFTYDDLISLLLSITTLRAPLPNRFTSITQVLNSNHGTPIRKHIVHRRQRVKTLQSITTPTLHQRIFLRTHISI</sequence>
<gene>
    <name evidence="2" type="ORF">Pmani_021939</name>
</gene>